<dbReference type="CDD" id="cd10548">
    <property type="entry name" value="cupin_CDO"/>
    <property type="match status" value="1"/>
</dbReference>
<proteinExistence type="inferred from homology"/>
<dbReference type="Gene3D" id="2.60.120.10">
    <property type="entry name" value="Jelly Rolls"/>
    <property type="match status" value="1"/>
</dbReference>
<dbReference type="InterPro" id="IPR011051">
    <property type="entry name" value="RmlC_Cupin_sf"/>
</dbReference>
<accession>A0A9N9LA73</accession>
<feature type="binding site" evidence="8">
    <location>
        <position position="158"/>
    </location>
    <ligand>
        <name>Fe cation</name>
        <dbReference type="ChEBI" id="CHEBI:24875"/>
        <note>catalytic</note>
    </ligand>
</feature>
<dbReference type="EC" id="1.13.11.20" evidence="2 9"/>
<dbReference type="PANTHER" id="PTHR12918:SF1">
    <property type="entry name" value="CYSTEINE DIOXYGENASE TYPE 1"/>
    <property type="match status" value="1"/>
</dbReference>
<keyword evidence="3 8" id="KW-0479">Metal-binding</keyword>
<dbReference type="EMBL" id="CAJVRL010000092">
    <property type="protein sequence ID" value="CAG8959787.1"/>
    <property type="molecule type" value="Genomic_DNA"/>
</dbReference>
<evidence type="ECO:0000313" key="11">
    <source>
        <dbReference type="Proteomes" id="UP000696280"/>
    </source>
</evidence>
<evidence type="ECO:0000256" key="2">
    <source>
        <dbReference type="ARBA" id="ARBA00013133"/>
    </source>
</evidence>
<organism evidence="10 11">
    <name type="scientific">Hymenoscyphus fraxineus</name>
    <dbReference type="NCBI Taxonomy" id="746836"/>
    <lineage>
        <taxon>Eukaryota</taxon>
        <taxon>Fungi</taxon>
        <taxon>Dikarya</taxon>
        <taxon>Ascomycota</taxon>
        <taxon>Pezizomycotina</taxon>
        <taxon>Leotiomycetes</taxon>
        <taxon>Helotiales</taxon>
        <taxon>Helotiaceae</taxon>
        <taxon>Hymenoscyphus</taxon>
    </lineage>
</organism>
<feature type="binding site" evidence="8">
    <location>
        <position position="160"/>
    </location>
    <ligand>
        <name>Fe cation</name>
        <dbReference type="ChEBI" id="CHEBI:24875"/>
        <note>catalytic</note>
    </ligand>
</feature>
<evidence type="ECO:0000256" key="7">
    <source>
        <dbReference type="PIRSR" id="PIRSR610300-50"/>
    </source>
</evidence>
<evidence type="ECO:0000256" key="1">
    <source>
        <dbReference type="ARBA" id="ARBA00006622"/>
    </source>
</evidence>
<dbReference type="SUPFAM" id="SSF51182">
    <property type="entry name" value="RmlC-like cupins"/>
    <property type="match status" value="1"/>
</dbReference>
<dbReference type="GO" id="GO:0017172">
    <property type="term" value="F:cysteine dioxygenase activity"/>
    <property type="evidence" value="ECO:0007669"/>
    <property type="project" value="UniProtKB-UniRule"/>
</dbReference>
<sequence>MSPIKSASVRVLRSKPMVKNNARVFNTTERSVGMTTTTRTSPGHPSTKLDFPTSVHYAPQSETTTKTKMIANNSENPFDRLQTSLSSHLASHPPSALSPTLPALFRLLREYTSDAADWARFAHSNAEKQYTRNLVCEVPGLFNLLLLVWTPGKKSPVHDHADSHCLMKILKGNLVETRYAIPTNPGLEGPLHQTSCKKFNRDQVTYMSDALGLHEISNPSPTEYAVSLHLYTPPNAALRGCHIYDKGDGEATHVMQGAYDSVLGVANK</sequence>
<evidence type="ECO:0000313" key="10">
    <source>
        <dbReference type="EMBL" id="CAG8959787.1"/>
    </source>
</evidence>
<comment type="caution">
    <text evidence="10">The sequence shown here is derived from an EMBL/GenBank/DDBJ whole genome shotgun (WGS) entry which is preliminary data.</text>
</comment>
<dbReference type="Pfam" id="PF05995">
    <property type="entry name" value="CDO_I"/>
    <property type="match status" value="1"/>
</dbReference>
<keyword evidence="11" id="KW-1185">Reference proteome</keyword>
<keyword evidence="7" id="KW-0883">Thioether bond</keyword>
<dbReference type="GO" id="GO:0008198">
    <property type="term" value="F:ferrous iron binding"/>
    <property type="evidence" value="ECO:0007669"/>
    <property type="project" value="TreeGrafter"/>
</dbReference>
<reference evidence="10" key="1">
    <citation type="submission" date="2021-07" db="EMBL/GenBank/DDBJ databases">
        <authorList>
            <person name="Durling M."/>
        </authorList>
    </citation>
    <scope>NUCLEOTIDE SEQUENCE</scope>
</reference>
<dbReference type="AlphaFoldDB" id="A0A9N9LA73"/>
<feature type="binding site" evidence="8">
    <location>
        <position position="214"/>
    </location>
    <ligand>
        <name>Fe cation</name>
        <dbReference type="ChEBI" id="CHEBI:24875"/>
        <note>catalytic</note>
    </ligand>
</feature>
<dbReference type="InterPro" id="IPR014710">
    <property type="entry name" value="RmlC-like_jellyroll"/>
</dbReference>
<comment type="cofactor">
    <cofactor evidence="9">
        <name>Fe cation</name>
        <dbReference type="ChEBI" id="CHEBI:24875"/>
    </cofactor>
    <text evidence="9">Binds 1 Fe cation per subunit.</text>
</comment>
<dbReference type="PANTHER" id="PTHR12918">
    <property type="entry name" value="CYSTEINE DIOXYGENASE"/>
    <property type="match status" value="1"/>
</dbReference>
<evidence type="ECO:0000256" key="9">
    <source>
        <dbReference type="RuleBase" id="RU366010"/>
    </source>
</evidence>
<keyword evidence="5 9" id="KW-0560">Oxidoreductase</keyword>
<evidence type="ECO:0000256" key="8">
    <source>
        <dbReference type="PIRSR" id="PIRSR610300-51"/>
    </source>
</evidence>
<keyword evidence="6 8" id="KW-0408">Iron</keyword>
<evidence type="ECO:0000256" key="5">
    <source>
        <dbReference type="ARBA" id="ARBA00023002"/>
    </source>
</evidence>
<feature type="cross-link" description="3'-(S-cysteinyl)-tyrosine (Cys-Tyr)" evidence="7">
    <location>
        <begin position="165"/>
        <end position="231"/>
    </location>
</feature>
<dbReference type="GO" id="GO:0019448">
    <property type="term" value="P:L-cysteine catabolic process"/>
    <property type="evidence" value="ECO:0007669"/>
    <property type="project" value="TreeGrafter"/>
</dbReference>
<evidence type="ECO:0000256" key="4">
    <source>
        <dbReference type="ARBA" id="ARBA00022964"/>
    </source>
</evidence>
<gene>
    <name evidence="10" type="ORF">HYFRA_00001694</name>
</gene>
<name>A0A9N9LA73_9HELO</name>
<dbReference type="Proteomes" id="UP000696280">
    <property type="component" value="Unassembled WGS sequence"/>
</dbReference>
<protein>
    <recommendedName>
        <fullName evidence="2 9">Cysteine dioxygenase</fullName>
        <ecNumber evidence="2 9">1.13.11.20</ecNumber>
    </recommendedName>
</protein>
<dbReference type="OrthoDB" id="543511at2759"/>
<keyword evidence="4 9" id="KW-0223">Dioxygenase</keyword>
<comment type="similarity">
    <text evidence="1 9">Belongs to the cysteine dioxygenase family.</text>
</comment>
<comment type="catalytic activity">
    <reaction evidence="9">
        <text>L-cysteine + O2 = 3-sulfino-L-alanine + H(+)</text>
        <dbReference type="Rhea" id="RHEA:20441"/>
        <dbReference type="ChEBI" id="CHEBI:15378"/>
        <dbReference type="ChEBI" id="CHEBI:15379"/>
        <dbReference type="ChEBI" id="CHEBI:35235"/>
        <dbReference type="ChEBI" id="CHEBI:61085"/>
        <dbReference type="EC" id="1.13.11.20"/>
    </reaction>
</comment>
<evidence type="ECO:0000256" key="6">
    <source>
        <dbReference type="ARBA" id="ARBA00023004"/>
    </source>
</evidence>
<evidence type="ECO:0000256" key="3">
    <source>
        <dbReference type="ARBA" id="ARBA00022723"/>
    </source>
</evidence>
<dbReference type="InterPro" id="IPR010300">
    <property type="entry name" value="CDO_1"/>
</dbReference>